<dbReference type="InterPro" id="IPR001296">
    <property type="entry name" value="Glyco_trans_1"/>
</dbReference>
<accession>A0A4R2BHX2</accession>
<name>A0A4R2BHX2_9BACI</name>
<dbReference type="AlphaFoldDB" id="A0A4R2BHX2"/>
<dbReference type="EMBL" id="SLVV01000003">
    <property type="protein sequence ID" value="TCN26717.1"/>
    <property type="molecule type" value="Genomic_DNA"/>
</dbReference>
<feature type="domain" description="Glycosyl transferase family 1" evidence="3">
    <location>
        <begin position="326"/>
        <end position="485"/>
    </location>
</feature>
<sequence length="516" mass="60773">MSKKVFMLLYDIDVNKGGITSVMLSRSRELSRRFGYDVDLISLDYKNNYDEIQEKLIQDGRLFPKVNILNVHTYYRDKYSSGKIKREQLKHYEDASKLHEEGLFVQEDTQKNYARYFGNGEYVKYKKWSQDGRLSHIDHFSKNRNRLYREEFHKKGYIYREIWYDLICNEPKQELHFTEDGFCYLNKWYNPNNGKLQKIFLFDRFTNQAREFKSNKEFHVYWLNELCREQKEKPFLICDGVGSASKVLSMDPDAAYRIYAIHTNHFEAPYQYGSPIKEDHVTLLDNLEKEEALVVLTESQKKDIVKQYGDHKNVYVVPNFITPIKDYKLERDPKLVTMIARYHPEKGIDEAIIAFGKVVKKLPDAKLEIYGHGEDEDRLRSMIKEKKLGKNVFLKGYTTKVGEVLGRSSMTLLTSQFEGLNVVSLESMFCKVPVVSYDVNYGMRDIIQNGKTGYLVSYGDRDALAERIVEMLTNPKKITKMGIEAHEFVIRNFSKVHVCRKWESLFNELENKINKQ</sequence>
<dbReference type="Pfam" id="PF00534">
    <property type="entry name" value="Glycos_transf_1"/>
    <property type="match status" value="1"/>
</dbReference>
<keyword evidence="5" id="KW-1185">Reference proteome</keyword>
<keyword evidence="1" id="KW-0328">Glycosyltransferase</keyword>
<evidence type="ECO:0000313" key="5">
    <source>
        <dbReference type="Proteomes" id="UP000295689"/>
    </source>
</evidence>
<comment type="caution">
    <text evidence="4">The sequence shown here is derived from an EMBL/GenBank/DDBJ whole genome shotgun (WGS) entry which is preliminary data.</text>
</comment>
<keyword evidence="2 4" id="KW-0808">Transferase</keyword>
<organism evidence="4 5">
    <name type="scientific">Mesobacillus foraminis</name>
    <dbReference type="NCBI Taxonomy" id="279826"/>
    <lineage>
        <taxon>Bacteria</taxon>
        <taxon>Bacillati</taxon>
        <taxon>Bacillota</taxon>
        <taxon>Bacilli</taxon>
        <taxon>Bacillales</taxon>
        <taxon>Bacillaceae</taxon>
        <taxon>Mesobacillus</taxon>
    </lineage>
</organism>
<dbReference type="SUPFAM" id="SSF53756">
    <property type="entry name" value="UDP-Glycosyltransferase/glycogen phosphorylase"/>
    <property type="match status" value="1"/>
</dbReference>
<evidence type="ECO:0000256" key="2">
    <source>
        <dbReference type="ARBA" id="ARBA00022679"/>
    </source>
</evidence>
<evidence type="ECO:0000259" key="3">
    <source>
        <dbReference type="Pfam" id="PF00534"/>
    </source>
</evidence>
<evidence type="ECO:0000256" key="1">
    <source>
        <dbReference type="ARBA" id="ARBA00022676"/>
    </source>
</evidence>
<dbReference type="PANTHER" id="PTHR12526">
    <property type="entry name" value="GLYCOSYLTRANSFERASE"/>
    <property type="match status" value="1"/>
</dbReference>
<dbReference type="Gene3D" id="3.40.50.2000">
    <property type="entry name" value="Glycogen Phosphorylase B"/>
    <property type="match status" value="2"/>
</dbReference>
<dbReference type="RefSeq" id="WP_132003265.1">
    <property type="nucleotide sequence ID" value="NZ_JABUHM010000002.1"/>
</dbReference>
<protein>
    <submittedName>
        <fullName evidence="4">Glycosyltransferase involved in cell wall biosynthesis</fullName>
    </submittedName>
</protein>
<dbReference type="PANTHER" id="PTHR12526:SF629">
    <property type="entry name" value="TEICHURONIC ACID BIOSYNTHESIS GLYCOSYLTRANSFERASE TUAH-RELATED"/>
    <property type="match status" value="1"/>
</dbReference>
<dbReference type="GO" id="GO:0016757">
    <property type="term" value="F:glycosyltransferase activity"/>
    <property type="evidence" value="ECO:0007669"/>
    <property type="project" value="UniProtKB-KW"/>
</dbReference>
<dbReference type="Proteomes" id="UP000295689">
    <property type="component" value="Unassembled WGS sequence"/>
</dbReference>
<reference evidence="4 5" key="1">
    <citation type="journal article" date="2015" name="Stand. Genomic Sci.">
        <title>Genomic Encyclopedia of Bacterial and Archaeal Type Strains, Phase III: the genomes of soil and plant-associated and newly described type strains.</title>
        <authorList>
            <person name="Whitman W.B."/>
            <person name="Woyke T."/>
            <person name="Klenk H.P."/>
            <person name="Zhou Y."/>
            <person name="Lilburn T.G."/>
            <person name="Beck B.J."/>
            <person name="De Vos P."/>
            <person name="Vandamme P."/>
            <person name="Eisen J.A."/>
            <person name="Garrity G."/>
            <person name="Hugenholtz P."/>
            <person name="Kyrpides N.C."/>
        </authorList>
    </citation>
    <scope>NUCLEOTIDE SEQUENCE [LARGE SCALE GENOMIC DNA]</scope>
    <source>
        <strain evidence="4 5">CV53</strain>
    </source>
</reference>
<gene>
    <name evidence="4" type="ORF">EV146_103240</name>
</gene>
<proteinExistence type="predicted"/>
<evidence type="ECO:0000313" key="4">
    <source>
        <dbReference type="EMBL" id="TCN26717.1"/>
    </source>
</evidence>